<name>A0A8S3ZFK9_9EUPU</name>
<feature type="region of interest" description="Disordered" evidence="1">
    <location>
        <begin position="38"/>
        <end position="114"/>
    </location>
</feature>
<dbReference type="InterPro" id="IPR016137">
    <property type="entry name" value="RGS"/>
</dbReference>
<dbReference type="PROSITE" id="PS50132">
    <property type="entry name" value="RGS"/>
    <property type="match status" value="1"/>
</dbReference>
<dbReference type="OrthoDB" id="196547at2759"/>
<accession>A0A8S3ZFK9</accession>
<dbReference type="Proteomes" id="UP000678393">
    <property type="component" value="Unassembled WGS sequence"/>
</dbReference>
<evidence type="ECO:0000256" key="1">
    <source>
        <dbReference type="SAM" id="MobiDB-lite"/>
    </source>
</evidence>
<evidence type="ECO:0000313" key="3">
    <source>
        <dbReference type="EMBL" id="CAG5128029.1"/>
    </source>
</evidence>
<dbReference type="Gene3D" id="1.10.196.10">
    <property type="match status" value="1"/>
</dbReference>
<dbReference type="EMBL" id="CAJHNH020002893">
    <property type="protein sequence ID" value="CAG5128029.1"/>
    <property type="molecule type" value="Genomic_DNA"/>
</dbReference>
<feature type="domain" description="RGS" evidence="2">
    <location>
        <begin position="369"/>
        <end position="473"/>
    </location>
</feature>
<dbReference type="InterPro" id="IPR044926">
    <property type="entry name" value="RGS_subdomain_2"/>
</dbReference>
<feature type="region of interest" description="Disordered" evidence="1">
    <location>
        <begin position="257"/>
        <end position="284"/>
    </location>
</feature>
<proteinExistence type="predicted"/>
<gene>
    <name evidence="3" type="ORF">CUNI_LOCUS13587</name>
</gene>
<dbReference type="PANTHER" id="PTHR10845">
    <property type="entry name" value="REGULATOR OF G PROTEIN SIGNALING"/>
    <property type="match status" value="1"/>
</dbReference>
<dbReference type="Pfam" id="PF00615">
    <property type="entry name" value="RGS"/>
    <property type="match status" value="1"/>
</dbReference>
<keyword evidence="4" id="KW-1185">Reference proteome</keyword>
<dbReference type="PANTHER" id="PTHR10845:SF259">
    <property type="entry name" value="RGS DOMAIN-CONTAINING PROTEIN-RELATED"/>
    <property type="match status" value="1"/>
</dbReference>
<dbReference type="SMART" id="SM00315">
    <property type="entry name" value="RGS"/>
    <property type="match status" value="1"/>
</dbReference>
<feature type="region of interest" description="Disordered" evidence="1">
    <location>
        <begin position="1"/>
        <end position="23"/>
    </location>
</feature>
<organism evidence="3 4">
    <name type="scientific">Candidula unifasciata</name>
    <dbReference type="NCBI Taxonomy" id="100452"/>
    <lineage>
        <taxon>Eukaryota</taxon>
        <taxon>Metazoa</taxon>
        <taxon>Spiralia</taxon>
        <taxon>Lophotrochozoa</taxon>
        <taxon>Mollusca</taxon>
        <taxon>Gastropoda</taxon>
        <taxon>Heterobranchia</taxon>
        <taxon>Euthyneura</taxon>
        <taxon>Panpulmonata</taxon>
        <taxon>Eupulmonata</taxon>
        <taxon>Stylommatophora</taxon>
        <taxon>Helicina</taxon>
        <taxon>Helicoidea</taxon>
        <taxon>Geomitridae</taxon>
        <taxon>Candidula</taxon>
    </lineage>
</organism>
<feature type="region of interest" description="Disordered" evidence="1">
    <location>
        <begin position="145"/>
        <end position="242"/>
    </location>
</feature>
<dbReference type="SUPFAM" id="SSF48097">
    <property type="entry name" value="Regulator of G-protein signaling, RGS"/>
    <property type="match status" value="1"/>
</dbReference>
<dbReference type="InterPro" id="IPR024066">
    <property type="entry name" value="RGS_subdom1/3"/>
</dbReference>
<feature type="non-terminal residue" evidence="3">
    <location>
        <position position="496"/>
    </location>
</feature>
<sequence length="496" mass="54768">GVHLDEPTSPAANRWSGHVTSPVRSQWTEEELDAFVQQLSNPQHYASKTGARDRAGASSARKGSLDMCQELKGRDRVRAPLARSETDTSVCLGDFESSLERGQSSRSGDDLSKEGGLIAGISGLRLIKNKKLARSSHANAKRYIAQKARDEPSSAASASSLQEVDDQGMSEAAAPVREAAASASGTVTFSCSSSPDGSDGEINGERRLSDQASNGTSKDTGKKRRFRKMLTRPLNRSQSAGCAKDVPAHALFLEQQRQKSKEAELGDIRHARREDNPEFEDDGACSKKSIVGRIHKTKSADSAMMATDEFGAISQAKSKSRNIAKKITRKIKFLRRRHTDSTLGIMEKDEGARRLASIDPEEAHQWGKSFESLLFDKNGLELFRGFLMSEHSDENIEFWIACENYKTAKSNKQLPTLAMKIFNDYVAVQSKREVNLDSKTRNLTYESVTSNPSRQTFDEAQRRVQRLMEMKDYISEISGVGTVYQDLAAGNIHHKS</sequence>
<dbReference type="Gene3D" id="1.10.167.10">
    <property type="entry name" value="Regulator of G-protein Signalling 4, domain 2"/>
    <property type="match status" value="1"/>
</dbReference>
<feature type="compositionally biased region" description="Polar residues" evidence="1">
    <location>
        <begin position="185"/>
        <end position="196"/>
    </location>
</feature>
<dbReference type="InterPro" id="IPR036305">
    <property type="entry name" value="RGS_sf"/>
</dbReference>
<evidence type="ECO:0000313" key="4">
    <source>
        <dbReference type="Proteomes" id="UP000678393"/>
    </source>
</evidence>
<feature type="compositionally biased region" description="Basic and acidic residues" evidence="1">
    <location>
        <begin position="257"/>
        <end position="276"/>
    </location>
</feature>
<evidence type="ECO:0000259" key="2">
    <source>
        <dbReference type="PROSITE" id="PS50132"/>
    </source>
</evidence>
<protein>
    <recommendedName>
        <fullName evidence="2">RGS domain-containing protein</fullName>
    </recommendedName>
</protein>
<dbReference type="AlphaFoldDB" id="A0A8S3ZFK9"/>
<comment type="caution">
    <text evidence="3">The sequence shown here is derived from an EMBL/GenBank/DDBJ whole genome shotgun (WGS) entry which is preliminary data.</text>
</comment>
<dbReference type="FunFam" id="1.10.167.10:FF:000001">
    <property type="entry name" value="Putative regulator of g-protein signaling 12"/>
    <property type="match status" value="1"/>
</dbReference>
<reference evidence="3" key="1">
    <citation type="submission" date="2021-04" db="EMBL/GenBank/DDBJ databases">
        <authorList>
            <consortium name="Molecular Ecology Group"/>
        </authorList>
    </citation>
    <scope>NUCLEOTIDE SEQUENCE</scope>
</reference>
<feature type="compositionally biased region" description="Low complexity" evidence="1">
    <location>
        <begin position="170"/>
        <end position="184"/>
    </location>
</feature>
<feature type="compositionally biased region" description="Basic residues" evidence="1">
    <location>
        <begin position="221"/>
        <end position="230"/>
    </location>
</feature>
<dbReference type="PRINTS" id="PR01301">
    <property type="entry name" value="RGSPROTEIN"/>
</dbReference>
<feature type="compositionally biased region" description="Basic and acidic residues" evidence="1">
    <location>
        <begin position="69"/>
        <end position="78"/>
    </location>
</feature>